<organism evidence="1 2">
    <name type="scientific">Ataeniobius toweri</name>
    <dbReference type="NCBI Taxonomy" id="208326"/>
    <lineage>
        <taxon>Eukaryota</taxon>
        <taxon>Metazoa</taxon>
        <taxon>Chordata</taxon>
        <taxon>Craniata</taxon>
        <taxon>Vertebrata</taxon>
        <taxon>Euteleostomi</taxon>
        <taxon>Actinopterygii</taxon>
        <taxon>Neopterygii</taxon>
        <taxon>Teleostei</taxon>
        <taxon>Neoteleostei</taxon>
        <taxon>Acanthomorphata</taxon>
        <taxon>Ovalentaria</taxon>
        <taxon>Atherinomorphae</taxon>
        <taxon>Cyprinodontiformes</taxon>
        <taxon>Goodeidae</taxon>
        <taxon>Ataeniobius</taxon>
    </lineage>
</organism>
<gene>
    <name evidence="1" type="ORF">ATANTOWER_031533</name>
</gene>
<proteinExistence type="predicted"/>
<reference evidence="1 2" key="1">
    <citation type="submission" date="2021-07" db="EMBL/GenBank/DDBJ databases">
        <authorList>
            <person name="Palmer J.M."/>
        </authorList>
    </citation>
    <scope>NUCLEOTIDE SEQUENCE [LARGE SCALE GENOMIC DNA]</scope>
    <source>
        <strain evidence="1 2">AT_MEX2019</strain>
        <tissue evidence="1">Muscle</tissue>
    </source>
</reference>
<accession>A0ABU7B3R4</accession>
<name>A0ABU7B3R4_9TELE</name>
<dbReference type="Proteomes" id="UP001345963">
    <property type="component" value="Unassembled WGS sequence"/>
</dbReference>
<evidence type="ECO:0000313" key="2">
    <source>
        <dbReference type="Proteomes" id="UP001345963"/>
    </source>
</evidence>
<keyword evidence="2" id="KW-1185">Reference proteome</keyword>
<sequence length="145" mass="16400">MLQSLSPASITAKYQAVLSEQVFFQFSSIQIVFLRSWLEARQLFVGFTRYEGNAQVRSSVSAGRDCALSSLVNKLLFLSTRNSDILVSAALCFNESWLNENIPDSDFRCQASSCFKWTRCGVLWEKEECTHLLMATLCSMLHHAD</sequence>
<protein>
    <submittedName>
        <fullName evidence="1">Uncharacterized protein</fullName>
    </submittedName>
</protein>
<evidence type="ECO:0000313" key="1">
    <source>
        <dbReference type="EMBL" id="MED6245111.1"/>
    </source>
</evidence>
<comment type="caution">
    <text evidence="1">The sequence shown here is derived from an EMBL/GenBank/DDBJ whole genome shotgun (WGS) entry which is preliminary data.</text>
</comment>
<dbReference type="EMBL" id="JAHUTI010040227">
    <property type="protein sequence ID" value="MED6245111.1"/>
    <property type="molecule type" value="Genomic_DNA"/>
</dbReference>